<feature type="region of interest" description="Disordered" evidence="6">
    <location>
        <begin position="713"/>
        <end position="815"/>
    </location>
</feature>
<evidence type="ECO:0000313" key="8">
    <source>
        <dbReference type="EMBL" id="KAL0074974.1"/>
    </source>
</evidence>
<evidence type="ECO:0000313" key="9">
    <source>
        <dbReference type="Proteomes" id="UP001448207"/>
    </source>
</evidence>
<dbReference type="PANTHER" id="PTHR46078">
    <property type="entry name" value="FORKHEAD BOX PROTEIN J2 FAMILY MEMBER"/>
    <property type="match status" value="1"/>
</dbReference>
<feature type="compositionally biased region" description="Low complexity" evidence="6">
    <location>
        <begin position="88"/>
        <end position="109"/>
    </location>
</feature>
<dbReference type="InterPro" id="IPR036390">
    <property type="entry name" value="WH_DNA-bd_sf"/>
</dbReference>
<evidence type="ECO:0000256" key="1">
    <source>
        <dbReference type="ARBA" id="ARBA00023015"/>
    </source>
</evidence>
<dbReference type="InterPro" id="IPR030456">
    <property type="entry name" value="TF_fork_head_CS_2"/>
</dbReference>
<dbReference type="SMART" id="SM00339">
    <property type="entry name" value="FH"/>
    <property type="match status" value="1"/>
</dbReference>
<evidence type="ECO:0000256" key="6">
    <source>
        <dbReference type="SAM" id="MobiDB-lite"/>
    </source>
</evidence>
<comment type="caution">
    <text evidence="8">The sequence shown here is derived from an EMBL/GenBank/DDBJ whole genome shotgun (WGS) entry which is preliminary data.</text>
</comment>
<feature type="region of interest" description="Disordered" evidence="6">
    <location>
        <begin position="566"/>
        <end position="624"/>
    </location>
</feature>
<keyword evidence="3" id="KW-0804">Transcription</keyword>
<keyword evidence="9" id="KW-1185">Reference proteome</keyword>
<feature type="compositionally biased region" description="Low complexity" evidence="6">
    <location>
        <begin position="713"/>
        <end position="737"/>
    </location>
</feature>
<feature type="compositionally biased region" description="Basic residues" evidence="6">
    <location>
        <begin position="598"/>
        <end position="618"/>
    </location>
</feature>
<dbReference type="InterPro" id="IPR018122">
    <property type="entry name" value="TF_fork_head_CS_1"/>
</dbReference>
<feature type="region of interest" description="Disordered" evidence="6">
    <location>
        <begin position="85"/>
        <end position="109"/>
    </location>
</feature>
<feature type="domain" description="Fork-head" evidence="7">
    <location>
        <begin position="253"/>
        <end position="350"/>
    </location>
</feature>
<dbReference type="PRINTS" id="PR00053">
    <property type="entry name" value="FORKHEAD"/>
</dbReference>
<feature type="compositionally biased region" description="Polar residues" evidence="6">
    <location>
        <begin position="145"/>
        <end position="157"/>
    </location>
</feature>
<evidence type="ECO:0000256" key="3">
    <source>
        <dbReference type="ARBA" id="ARBA00023163"/>
    </source>
</evidence>
<protein>
    <recommendedName>
        <fullName evidence="7">Fork-head domain-containing protein</fullName>
    </recommendedName>
</protein>
<evidence type="ECO:0000259" key="7">
    <source>
        <dbReference type="PROSITE" id="PS50039"/>
    </source>
</evidence>
<dbReference type="Proteomes" id="UP001448207">
    <property type="component" value="Unassembled WGS sequence"/>
</dbReference>
<feature type="compositionally biased region" description="Low complexity" evidence="6">
    <location>
        <begin position="571"/>
        <end position="586"/>
    </location>
</feature>
<gene>
    <name evidence="8" type="ORF">J3Q64DRAFT_1776888</name>
</gene>
<dbReference type="PROSITE" id="PS50039">
    <property type="entry name" value="FORK_HEAD_3"/>
    <property type="match status" value="1"/>
</dbReference>
<feature type="region of interest" description="Disordered" evidence="6">
    <location>
        <begin position="342"/>
        <end position="366"/>
    </location>
</feature>
<dbReference type="Pfam" id="PF00250">
    <property type="entry name" value="Forkhead"/>
    <property type="match status" value="1"/>
</dbReference>
<comment type="subcellular location">
    <subcellularLocation>
        <location evidence="5">Nucleus</location>
    </subcellularLocation>
</comment>
<sequence>MSNIYTSHGMNTLDWMDRTSHSHQAAATSMSGVTGGTTTAAGLSDGTTRNQSIFHAHLPPINASSHSMMSDSLADYIGHNNTNTTITSSNQSSPSLLSSSSSSAASSSSLSIAPVRAYNGYTNPQVTESQKLTAQTAFTLSSSGLTSAPWTAATQKQSDNDDEEEDEEDEDEDVGEDEDKDMSQVNRSQSGLNSSSSGAAISPLSSSPSSSSTPLKNTVTTTTATTATTSSSNTNTTKSTSNVVRVEKNTDGKPPYSYATLIKYAIENCSERRLTLSQIYQWVIDHYPYYSTAGTGWKNSIRHNLSLNKCFLRVPRPTNEPGKGSYWTIDYNALDAEQRSKNSLTTRGRTNRSHSHPALSTPYHPESHWSQSVAASASSSIRAGLIRDSSRSMSFDTGSKMPRQATATANTISNNTATGLITTSGSYGNISSINTVNSLSAAIASSSLGTGMGAMTPATGGAFGSLGTSGYSTSGAMFPYKTSTFNLTSSSSAAAVAAAAAAASSASSSSSLMGTYGVNDTHCIHGRPLNKPRSVSRSVLNYSTDGYSRQPEFGFDSIGMPMNNNTPLAISTTTTDGSFTTPSFDFGRSDRRANPQQYHHHHQHHNHQAHHQHQHYHQHNQQQQYERFGEPIHHEMYDINKPYSSAYSSAYSTTTTTNNSSSNSGPSSGYSMGWSLKNAYGSRGGSGGNAYLYGSSAAPGSAAAAIVSGSHPNTTANGNGNGNSNASASASTSSMSSPQPPSLGWSTNDMNSASLNNSSSSSSSSPMACDGSITGGNASASGNGNGVGIGNGGGRPSSHKPSMHGSHSSVSSLDSFTTQPYRRIQDSFGATPSPVHYPFVDQGSVSPLTPIYSTIPVHQQQQNTANITTNTAMHPPKKNISQIMTPISNGAFEWDSTF</sequence>
<reference evidence="8 9" key="1">
    <citation type="submission" date="2024-04" db="EMBL/GenBank/DDBJ databases">
        <title>Symmetric and asymmetric DNA N6-adenine methylation regulates different biological responses in Mucorales.</title>
        <authorList>
            <consortium name="Lawrence Berkeley National Laboratory"/>
            <person name="Lax C."/>
            <person name="Mondo S.J."/>
            <person name="Osorio-Concepcion M."/>
            <person name="Muszewska A."/>
            <person name="Corrochano-Luque M."/>
            <person name="Gutierrez G."/>
            <person name="Riley R."/>
            <person name="Lipzen A."/>
            <person name="Guo J."/>
            <person name="Hundley H."/>
            <person name="Amirebrahimi M."/>
            <person name="Ng V."/>
            <person name="Lorenzo-Gutierrez D."/>
            <person name="Binder U."/>
            <person name="Yang J."/>
            <person name="Song Y."/>
            <person name="Canovas D."/>
            <person name="Navarro E."/>
            <person name="Freitag M."/>
            <person name="Gabaldon T."/>
            <person name="Grigoriev I.V."/>
            <person name="Corrochano L.M."/>
            <person name="Nicolas F.E."/>
            <person name="Garre V."/>
        </authorList>
    </citation>
    <scope>NUCLEOTIDE SEQUENCE [LARGE SCALE GENOMIC DNA]</scope>
    <source>
        <strain evidence="8 9">L51</strain>
    </source>
</reference>
<feature type="compositionally biased region" description="Low complexity" evidence="6">
    <location>
        <begin position="188"/>
        <end position="243"/>
    </location>
</feature>
<accession>A0ABR3ALL6</accession>
<dbReference type="CDD" id="cd20024">
    <property type="entry name" value="FH_FOXJ2-like"/>
    <property type="match status" value="1"/>
</dbReference>
<feature type="compositionally biased region" description="Low complexity" evidence="6">
    <location>
        <begin position="751"/>
        <end position="782"/>
    </location>
</feature>
<feature type="DNA-binding region" description="Fork-head" evidence="5">
    <location>
        <begin position="253"/>
        <end position="350"/>
    </location>
</feature>
<dbReference type="PANTHER" id="PTHR46078:SF2">
    <property type="entry name" value="FORK-HEAD DOMAIN-CONTAINING PROTEIN"/>
    <property type="match status" value="1"/>
</dbReference>
<feature type="compositionally biased region" description="Gly residues" evidence="6">
    <location>
        <begin position="783"/>
        <end position="795"/>
    </location>
</feature>
<feature type="compositionally biased region" description="Acidic residues" evidence="6">
    <location>
        <begin position="160"/>
        <end position="180"/>
    </location>
</feature>
<dbReference type="PROSITE" id="PS00658">
    <property type="entry name" value="FORK_HEAD_2"/>
    <property type="match status" value="1"/>
</dbReference>
<dbReference type="SUPFAM" id="SSF46785">
    <property type="entry name" value="Winged helix' DNA-binding domain"/>
    <property type="match status" value="1"/>
</dbReference>
<dbReference type="InterPro" id="IPR001766">
    <property type="entry name" value="Fork_head_dom"/>
</dbReference>
<evidence type="ECO:0000256" key="2">
    <source>
        <dbReference type="ARBA" id="ARBA00023125"/>
    </source>
</evidence>
<feature type="region of interest" description="Disordered" evidence="6">
    <location>
        <begin position="145"/>
        <end position="248"/>
    </location>
</feature>
<evidence type="ECO:0000256" key="4">
    <source>
        <dbReference type="ARBA" id="ARBA00023242"/>
    </source>
</evidence>
<dbReference type="InterPro" id="IPR045912">
    <property type="entry name" value="FOXJ2/3-like"/>
</dbReference>
<dbReference type="Gene3D" id="1.10.10.10">
    <property type="entry name" value="Winged helix-like DNA-binding domain superfamily/Winged helix DNA-binding domain"/>
    <property type="match status" value="1"/>
</dbReference>
<name>A0ABR3ALL6_PHYBL</name>
<evidence type="ECO:0000256" key="5">
    <source>
        <dbReference type="PROSITE-ProRule" id="PRU00089"/>
    </source>
</evidence>
<keyword evidence="1" id="KW-0805">Transcription regulation</keyword>
<dbReference type="EMBL" id="JBCLYO010000039">
    <property type="protein sequence ID" value="KAL0074974.1"/>
    <property type="molecule type" value="Genomic_DNA"/>
</dbReference>
<keyword evidence="2 5" id="KW-0238">DNA-binding</keyword>
<dbReference type="InterPro" id="IPR036388">
    <property type="entry name" value="WH-like_DNA-bd_sf"/>
</dbReference>
<organism evidence="8 9">
    <name type="scientific">Phycomyces blakesleeanus</name>
    <dbReference type="NCBI Taxonomy" id="4837"/>
    <lineage>
        <taxon>Eukaryota</taxon>
        <taxon>Fungi</taxon>
        <taxon>Fungi incertae sedis</taxon>
        <taxon>Mucoromycota</taxon>
        <taxon>Mucoromycotina</taxon>
        <taxon>Mucoromycetes</taxon>
        <taxon>Mucorales</taxon>
        <taxon>Phycomycetaceae</taxon>
        <taxon>Phycomyces</taxon>
    </lineage>
</organism>
<dbReference type="PROSITE" id="PS00657">
    <property type="entry name" value="FORK_HEAD_1"/>
    <property type="match status" value="1"/>
</dbReference>
<feature type="compositionally biased region" description="Low complexity" evidence="6">
    <location>
        <begin position="803"/>
        <end position="815"/>
    </location>
</feature>
<keyword evidence="4 5" id="KW-0539">Nucleus</keyword>
<feature type="region of interest" description="Disordered" evidence="6">
    <location>
        <begin position="649"/>
        <end position="669"/>
    </location>
</feature>
<proteinExistence type="predicted"/>